<evidence type="ECO:0000259" key="2">
    <source>
        <dbReference type="Pfam" id="PF04195"/>
    </source>
</evidence>
<proteinExistence type="predicted"/>
<keyword evidence="4" id="KW-1185">Reference proteome</keyword>
<evidence type="ECO:0000313" key="4">
    <source>
        <dbReference type="Proteomes" id="UP000265520"/>
    </source>
</evidence>
<dbReference type="PANTHER" id="PTHR31099:SF49">
    <property type="entry name" value="MYOSIN HEAVY CHAIN-LIKE PROTEIN"/>
    <property type="match status" value="1"/>
</dbReference>
<feature type="domain" description="Transposase (putative) gypsy type" evidence="2">
    <location>
        <begin position="86"/>
        <end position="147"/>
    </location>
</feature>
<dbReference type="AlphaFoldDB" id="A0A392MSI8"/>
<feature type="region of interest" description="Disordered" evidence="1">
    <location>
        <begin position="1"/>
        <end position="23"/>
    </location>
</feature>
<comment type="caution">
    <text evidence="3">The sequence shown here is derived from an EMBL/GenBank/DDBJ whole genome shotgun (WGS) entry which is preliminary data.</text>
</comment>
<feature type="compositionally biased region" description="Polar residues" evidence="1">
    <location>
        <begin position="345"/>
        <end position="361"/>
    </location>
</feature>
<dbReference type="InterPro" id="IPR007321">
    <property type="entry name" value="Transposase_28"/>
</dbReference>
<sequence length="389" mass="44548">MAEGSHDQDQAQPSSSARRPADYSWVADEPRTTVSLYSDCEGDIPDTMFMEIENSPIPDFEVRIPSSRRRICSVWSWGTVPMYEIAFKHLGFRLPFTDLEISIFRHLRVAPSQLHPNALAFIRAFELTCDHLGLGPTLSLFFYHFGLQRSCPVGEKAKGKAVAGAEVPNFKCGWISFRQRGRLFEMYEESVRGFKDLFYGVKPTTLAGWQNFVRKGFRVDEAGEVARNAQGQPIEEDFAIFPFYWCKDHYSMPTSEFVYKLGDLTKEERDDYKKLVSFVKDLPPWLCEDAKGQPKYDKDGRRLTKVKFIDTKELVACDTPEKLETFWSKMSSAASVLRRAKKSVKNQTSSTVQLTPAGSSETQREKRQRTDELEVTSSQPHHNFIDLDE</sequence>
<dbReference type="EMBL" id="LXQA010017852">
    <property type="protein sequence ID" value="MCH90222.1"/>
    <property type="molecule type" value="Genomic_DNA"/>
</dbReference>
<protein>
    <recommendedName>
        <fullName evidence="2">Transposase (putative) gypsy type domain-containing protein</fullName>
    </recommendedName>
</protein>
<dbReference type="PANTHER" id="PTHR31099">
    <property type="entry name" value="OS06G0165300 PROTEIN"/>
    <property type="match status" value="1"/>
</dbReference>
<dbReference type="Proteomes" id="UP000265520">
    <property type="component" value="Unassembled WGS sequence"/>
</dbReference>
<feature type="region of interest" description="Disordered" evidence="1">
    <location>
        <begin position="345"/>
        <end position="389"/>
    </location>
</feature>
<reference evidence="3 4" key="1">
    <citation type="journal article" date="2018" name="Front. Plant Sci.">
        <title>Red Clover (Trifolium pratense) and Zigzag Clover (T. medium) - A Picture of Genomic Similarities and Differences.</title>
        <authorList>
            <person name="Dluhosova J."/>
            <person name="Istvanek J."/>
            <person name="Nedelnik J."/>
            <person name="Repkova J."/>
        </authorList>
    </citation>
    <scope>NUCLEOTIDE SEQUENCE [LARGE SCALE GENOMIC DNA]</scope>
    <source>
        <strain evidence="4">cv. 10/8</strain>
        <tissue evidence="3">Leaf</tissue>
    </source>
</reference>
<name>A0A392MSI8_9FABA</name>
<accession>A0A392MSI8</accession>
<evidence type="ECO:0000313" key="3">
    <source>
        <dbReference type="EMBL" id="MCH90222.1"/>
    </source>
</evidence>
<gene>
    <name evidence="3" type="ORF">A2U01_0011133</name>
</gene>
<dbReference type="Pfam" id="PF04195">
    <property type="entry name" value="Transposase_28"/>
    <property type="match status" value="1"/>
</dbReference>
<feature type="non-terminal residue" evidence="3">
    <location>
        <position position="389"/>
    </location>
</feature>
<evidence type="ECO:0000256" key="1">
    <source>
        <dbReference type="SAM" id="MobiDB-lite"/>
    </source>
</evidence>
<organism evidence="3 4">
    <name type="scientific">Trifolium medium</name>
    <dbReference type="NCBI Taxonomy" id="97028"/>
    <lineage>
        <taxon>Eukaryota</taxon>
        <taxon>Viridiplantae</taxon>
        <taxon>Streptophyta</taxon>
        <taxon>Embryophyta</taxon>
        <taxon>Tracheophyta</taxon>
        <taxon>Spermatophyta</taxon>
        <taxon>Magnoliopsida</taxon>
        <taxon>eudicotyledons</taxon>
        <taxon>Gunneridae</taxon>
        <taxon>Pentapetalae</taxon>
        <taxon>rosids</taxon>
        <taxon>fabids</taxon>
        <taxon>Fabales</taxon>
        <taxon>Fabaceae</taxon>
        <taxon>Papilionoideae</taxon>
        <taxon>50 kb inversion clade</taxon>
        <taxon>NPAAA clade</taxon>
        <taxon>Hologalegina</taxon>
        <taxon>IRL clade</taxon>
        <taxon>Trifolieae</taxon>
        <taxon>Trifolium</taxon>
    </lineage>
</organism>
<feature type="compositionally biased region" description="Basic and acidic residues" evidence="1">
    <location>
        <begin position="362"/>
        <end position="372"/>
    </location>
</feature>